<dbReference type="EMBL" id="JAKROA010000004">
    <property type="protein sequence ID" value="KAL5107628.1"/>
    <property type="molecule type" value="Genomic_DNA"/>
</dbReference>
<sequence>MFVFNLADRMLKACVLLQSHLDSYKVAANSTEKDFLDLTHRSLDIFVDKLKEKRTLLLRRNLTRAASVVASLKSFTEEQIEFVHKCLQKDEYYTEVLLTEDDQSVLLVSTCLNYQLLLRRTENLSKTIAWHMKRRDTEHCCAGLLQLLMRCFETVDESANSANECHNLVDICLGPIESSSSGALFHIEKLLKVTQQLQAIYDPILQLRIVNNSINAITIEKIQSIVEDCEVLGDGVDASIGLLEQASQNMPTYASAVKGIQIDTASVGAELEDTVDSLRSHLAKARAYMERIEEVAKMVESKVCMPYKKQTWNTSDIRESVDDHLGNGDGEWGDDPSCQCKVEAIRDISSAYKAAQCPSRRYFNVLLHGSGYEVDLPEGPLLVVELKSVPRIYQTPAPTTALDCETHFAQSNEIDQTEASSQWLEWSTESTSGLKRISSFTFFSLGLAFTM</sequence>
<protein>
    <submittedName>
        <fullName evidence="1">Uncharacterized protein</fullName>
    </submittedName>
</protein>
<comment type="caution">
    <text evidence="1">The sequence shown here is derived from an EMBL/GenBank/DDBJ whole genome shotgun (WGS) entry which is preliminary data.</text>
</comment>
<proteinExistence type="predicted"/>
<evidence type="ECO:0000313" key="1">
    <source>
        <dbReference type="EMBL" id="KAL5107628.1"/>
    </source>
</evidence>
<reference evidence="1 2" key="1">
    <citation type="journal article" date="2022" name="Front. Cell. Infect. Microbiol.">
        <title>The Genomes of Two Strains of Taenia crassiceps the Animal Model for the Study of Human Cysticercosis.</title>
        <authorList>
            <person name="Bobes R.J."/>
            <person name="Estrada K."/>
            <person name="Rios-Valencia D.G."/>
            <person name="Calderon-Gallegos A."/>
            <person name="de la Torre P."/>
            <person name="Carrero J.C."/>
            <person name="Sanchez-Flores A."/>
            <person name="Laclette J.P."/>
        </authorList>
    </citation>
    <scope>NUCLEOTIDE SEQUENCE [LARGE SCALE GENOMIC DNA]</scope>
    <source>
        <strain evidence="1">WFUcys</strain>
    </source>
</reference>
<accession>A0ABR4QD07</accession>
<gene>
    <name evidence="1" type="ORF">TcWFU_004265</name>
</gene>
<dbReference type="Proteomes" id="UP001651158">
    <property type="component" value="Unassembled WGS sequence"/>
</dbReference>
<name>A0ABR4QD07_9CEST</name>
<organism evidence="1 2">
    <name type="scientific">Taenia crassiceps</name>
    <dbReference type="NCBI Taxonomy" id="6207"/>
    <lineage>
        <taxon>Eukaryota</taxon>
        <taxon>Metazoa</taxon>
        <taxon>Spiralia</taxon>
        <taxon>Lophotrochozoa</taxon>
        <taxon>Platyhelminthes</taxon>
        <taxon>Cestoda</taxon>
        <taxon>Eucestoda</taxon>
        <taxon>Cyclophyllidea</taxon>
        <taxon>Taeniidae</taxon>
        <taxon>Taenia</taxon>
    </lineage>
</organism>
<evidence type="ECO:0000313" key="2">
    <source>
        <dbReference type="Proteomes" id="UP001651158"/>
    </source>
</evidence>
<keyword evidence="2" id="KW-1185">Reference proteome</keyword>